<proteinExistence type="predicted"/>
<organism evidence="2 3">
    <name type="scientific">Cladophialophora psammophila CBS 110553</name>
    <dbReference type="NCBI Taxonomy" id="1182543"/>
    <lineage>
        <taxon>Eukaryota</taxon>
        <taxon>Fungi</taxon>
        <taxon>Dikarya</taxon>
        <taxon>Ascomycota</taxon>
        <taxon>Pezizomycotina</taxon>
        <taxon>Eurotiomycetes</taxon>
        <taxon>Chaetothyriomycetidae</taxon>
        <taxon>Chaetothyriales</taxon>
        <taxon>Herpotrichiellaceae</taxon>
        <taxon>Cladophialophora</taxon>
    </lineage>
</organism>
<keyword evidence="3" id="KW-1185">Reference proteome</keyword>
<comment type="caution">
    <text evidence="2">The sequence shown here is derived from an EMBL/GenBank/DDBJ whole genome shotgun (WGS) entry which is preliminary data.</text>
</comment>
<dbReference type="HOGENOM" id="CLU_1015652_0_0_1"/>
<reference evidence="2 3" key="1">
    <citation type="submission" date="2013-03" db="EMBL/GenBank/DDBJ databases">
        <title>The Genome Sequence of Cladophialophora psammophila CBS 110553.</title>
        <authorList>
            <consortium name="The Broad Institute Genomics Platform"/>
            <person name="Cuomo C."/>
            <person name="de Hoog S."/>
            <person name="Gorbushina A."/>
            <person name="Walker B."/>
            <person name="Young S.K."/>
            <person name="Zeng Q."/>
            <person name="Gargeya S."/>
            <person name="Fitzgerald M."/>
            <person name="Haas B."/>
            <person name="Abouelleil A."/>
            <person name="Allen A.W."/>
            <person name="Alvarado L."/>
            <person name="Arachchi H.M."/>
            <person name="Berlin A.M."/>
            <person name="Chapman S.B."/>
            <person name="Gainer-Dewar J."/>
            <person name="Goldberg J."/>
            <person name="Griggs A."/>
            <person name="Gujja S."/>
            <person name="Hansen M."/>
            <person name="Howarth C."/>
            <person name="Imamovic A."/>
            <person name="Ireland A."/>
            <person name="Larimer J."/>
            <person name="McCowan C."/>
            <person name="Murphy C."/>
            <person name="Pearson M."/>
            <person name="Poon T.W."/>
            <person name="Priest M."/>
            <person name="Roberts A."/>
            <person name="Saif S."/>
            <person name="Shea T."/>
            <person name="Sisk P."/>
            <person name="Sykes S."/>
            <person name="Wortman J."/>
            <person name="Nusbaum C."/>
            <person name="Birren B."/>
        </authorList>
    </citation>
    <scope>NUCLEOTIDE SEQUENCE [LARGE SCALE GENOMIC DNA]</scope>
    <source>
        <strain evidence="2 3">CBS 110553</strain>
    </source>
</reference>
<name>W9VKI1_9EURO</name>
<dbReference type="AlphaFoldDB" id="W9VKI1"/>
<dbReference type="RefSeq" id="XP_007751412.1">
    <property type="nucleotide sequence ID" value="XM_007753222.1"/>
</dbReference>
<dbReference type="EMBL" id="AMGX01000036">
    <property type="protein sequence ID" value="EXJ56197.1"/>
    <property type="molecule type" value="Genomic_DNA"/>
</dbReference>
<gene>
    <name evidence="2" type="ORF">A1O5_12653</name>
</gene>
<protein>
    <submittedName>
        <fullName evidence="2">Uncharacterized protein</fullName>
    </submittedName>
</protein>
<evidence type="ECO:0000313" key="3">
    <source>
        <dbReference type="Proteomes" id="UP000019471"/>
    </source>
</evidence>
<sequence>MGKSKKGSDLDAPLASAEEIHALFQRGDSTWESALKRHLGGIYDHQAIRNLADTVCKDSGKVSKEVGEIAALLVGEGKHCLTYYLGPEIQQRHTRRQNLICSNFFTEREEDLGRDDTIDIYKAFIPWAGPKDLVDLAMVPSGLTAMREILAESPDHRQDVREPTSRNFYDLSSPLGGSLERSVRDKIEDNNMRWWYRQPIKKRVAVGFEGMMKGEEKKTWDVMDIDDKNLLTRLQQKEDQHKNNFHKQLYAARKPVKAKNEGEDADDAATLVDF</sequence>
<accession>W9VKI1</accession>
<evidence type="ECO:0000256" key="1">
    <source>
        <dbReference type="SAM" id="MobiDB-lite"/>
    </source>
</evidence>
<dbReference type="GeneID" id="19197339"/>
<feature type="region of interest" description="Disordered" evidence="1">
    <location>
        <begin position="254"/>
        <end position="274"/>
    </location>
</feature>
<evidence type="ECO:0000313" key="2">
    <source>
        <dbReference type="EMBL" id="EXJ56197.1"/>
    </source>
</evidence>
<dbReference type="OrthoDB" id="4140202at2759"/>
<dbReference type="Proteomes" id="UP000019471">
    <property type="component" value="Unassembled WGS sequence"/>
</dbReference>